<protein>
    <submittedName>
        <fullName evidence="2">Glycosyltransferase</fullName>
        <ecNumber evidence="2">2.4.-.-</ecNumber>
    </submittedName>
</protein>
<gene>
    <name evidence="2" type="ORF">KDM90_03515</name>
</gene>
<evidence type="ECO:0000313" key="3">
    <source>
        <dbReference type="Proteomes" id="UP000678545"/>
    </source>
</evidence>
<dbReference type="Gene3D" id="3.90.550.10">
    <property type="entry name" value="Spore Coat Polysaccharide Biosynthesis Protein SpsA, Chain A"/>
    <property type="match status" value="1"/>
</dbReference>
<accession>A0A941E0K7</accession>
<evidence type="ECO:0000313" key="2">
    <source>
        <dbReference type="EMBL" id="MBR7799057.1"/>
    </source>
</evidence>
<reference evidence="2" key="1">
    <citation type="submission" date="2021-04" db="EMBL/GenBank/DDBJ databases">
        <title>novel species isolated from subtropical streams in China.</title>
        <authorList>
            <person name="Lu H."/>
        </authorList>
    </citation>
    <scope>NUCLEOTIDE SEQUENCE</scope>
    <source>
        <strain evidence="2">FT137W</strain>
    </source>
</reference>
<dbReference type="CDD" id="cd00761">
    <property type="entry name" value="Glyco_tranf_GTA_type"/>
    <property type="match status" value="1"/>
</dbReference>
<keyword evidence="3" id="KW-1185">Reference proteome</keyword>
<dbReference type="Proteomes" id="UP000678545">
    <property type="component" value="Unassembled WGS sequence"/>
</dbReference>
<sequence length="257" mass="28846">MGSSSTQISFCTSCCNRLWQLRQTLAQNLEQIPQPHNIALVDFGSTDGLSEWVWGNFRRQIDNGHLHFFEVENKVRWSSPVAKNLAHRIAPGDYLFSLDADNWVTENDLSEISKAASQKIASHQWTETHGDGTYGRIGLSRELFYQLGGYDEGLLPMSQQDVDLLKRIIKLTGAVAKLKPPEKRPIQNELAHKIQSVGKIAASPSDFFKHLNQINAVISRLKEEYEGPIRVGGFATFKGKLNGQSVIIDGLNHIHRL</sequence>
<dbReference type="RefSeq" id="WP_212674165.1">
    <property type="nucleotide sequence ID" value="NZ_JAGSPJ010000001.1"/>
</dbReference>
<dbReference type="EC" id="2.4.-.-" evidence="2"/>
<evidence type="ECO:0000259" key="1">
    <source>
        <dbReference type="Pfam" id="PF00535"/>
    </source>
</evidence>
<dbReference type="InterPro" id="IPR029044">
    <property type="entry name" value="Nucleotide-diphossugar_trans"/>
</dbReference>
<comment type="caution">
    <text evidence="2">The sequence shown here is derived from an EMBL/GenBank/DDBJ whole genome shotgun (WGS) entry which is preliminary data.</text>
</comment>
<keyword evidence="2" id="KW-0808">Transferase</keyword>
<dbReference type="EMBL" id="JAGSPJ010000001">
    <property type="protein sequence ID" value="MBR7799057.1"/>
    <property type="molecule type" value="Genomic_DNA"/>
</dbReference>
<proteinExistence type="predicted"/>
<dbReference type="AlphaFoldDB" id="A0A941E0K7"/>
<feature type="domain" description="Glycosyltransferase 2-like" evidence="1">
    <location>
        <begin position="9"/>
        <end position="118"/>
    </location>
</feature>
<dbReference type="Pfam" id="PF00535">
    <property type="entry name" value="Glycos_transf_2"/>
    <property type="match status" value="1"/>
</dbReference>
<organism evidence="2 3">
    <name type="scientific">Undibacterium fentianense</name>
    <dbReference type="NCBI Taxonomy" id="2828728"/>
    <lineage>
        <taxon>Bacteria</taxon>
        <taxon>Pseudomonadati</taxon>
        <taxon>Pseudomonadota</taxon>
        <taxon>Betaproteobacteria</taxon>
        <taxon>Burkholderiales</taxon>
        <taxon>Oxalobacteraceae</taxon>
        <taxon>Undibacterium</taxon>
    </lineage>
</organism>
<dbReference type="SUPFAM" id="SSF53448">
    <property type="entry name" value="Nucleotide-diphospho-sugar transferases"/>
    <property type="match status" value="1"/>
</dbReference>
<keyword evidence="2" id="KW-0328">Glycosyltransferase</keyword>
<dbReference type="GO" id="GO:0016757">
    <property type="term" value="F:glycosyltransferase activity"/>
    <property type="evidence" value="ECO:0007669"/>
    <property type="project" value="UniProtKB-KW"/>
</dbReference>
<dbReference type="InterPro" id="IPR001173">
    <property type="entry name" value="Glyco_trans_2-like"/>
</dbReference>
<name>A0A941E0K7_9BURK</name>